<proteinExistence type="predicted"/>
<comment type="caution">
    <text evidence="1">The sequence shown here is derived from an EMBL/GenBank/DDBJ whole genome shotgun (WGS) entry which is preliminary data.</text>
</comment>
<dbReference type="OrthoDB" id="8404264at2"/>
<evidence type="ECO:0000313" key="1">
    <source>
        <dbReference type="EMBL" id="RAX39638.1"/>
    </source>
</evidence>
<protein>
    <submittedName>
        <fullName evidence="1">Uncharacterized protein</fullName>
    </submittedName>
</protein>
<reference evidence="1 2" key="1">
    <citation type="submission" date="2018-06" db="EMBL/GenBank/DDBJ databases">
        <title>Whole Genome Sequence of an efficient microsymbiont, Rhizobium tropici.</title>
        <authorList>
            <person name="Srinivasan R."/>
            <person name="Singh H.V."/>
            <person name="Srivastava R."/>
            <person name="Kumari B."/>
            <person name="Radhakrishna A."/>
        </authorList>
    </citation>
    <scope>NUCLEOTIDE SEQUENCE [LARGE SCALE GENOMIC DNA]</scope>
    <source>
        <strain evidence="1 2">IGFRI Rhizo-19</strain>
    </source>
</reference>
<gene>
    <name evidence="1" type="ORF">DQ393_21545</name>
</gene>
<dbReference type="Proteomes" id="UP000251205">
    <property type="component" value="Unassembled WGS sequence"/>
</dbReference>
<dbReference type="EMBL" id="QMKK01000046">
    <property type="protein sequence ID" value="RAX39638.1"/>
    <property type="molecule type" value="Genomic_DNA"/>
</dbReference>
<organism evidence="1 2">
    <name type="scientific">Rhizobium tropici</name>
    <dbReference type="NCBI Taxonomy" id="398"/>
    <lineage>
        <taxon>Bacteria</taxon>
        <taxon>Pseudomonadati</taxon>
        <taxon>Pseudomonadota</taxon>
        <taxon>Alphaproteobacteria</taxon>
        <taxon>Hyphomicrobiales</taxon>
        <taxon>Rhizobiaceae</taxon>
        <taxon>Rhizobium/Agrobacterium group</taxon>
        <taxon>Rhizobium</taxon>
    </lineage>
</organism>
<accession>A0A329Y9H3</accession>
<sequence>MTRVAGILRNRFRGFPQLAAPAWHFCNRGTEAVSFAGKRFLAPAKTAVLLTSRCKTSIVPRPPQGGIFDFFGPASSNGSDRSLKL</sequence>
<evidence type="ECO:0000313" key="2">
    <source>
        <dbReference type="Proteomes" id="UP000251205"/>
    </source>
</evidence>
<dbReference type="AlphaFoldDB" id="A0A329Y9H3"/>
<name>A0A329Y9H3_RHITR</name>